<name>A0A4Z2GBJ7_9TELE</name>
<gene>
    <name evidence="1" type="ORF">EYF80_039194</name>
</gene>
<reference evidence="1 2" key="1">
    <citation type="submission" date="2019-03" db="EMBL/GenBank/DDBJ databases">
        <title>First draft genome of Liparis tanakae, snailfish: a comprehensive survey of snailfish specific genes.</title>
        <authorList>
            <person name="Kim W."/>
            <person name="Song I."/>
            <person name="Jeong J.-H."/>
            <person name="Kim D."/>
            <person name="Kim S."/>
            <person name="Ryu S."/>
            <person name="Song J.Y."/>
            <person name="Lee S.K."/>
        </authorList>
    </citation>
    <scope>NUCLEOTIDE SEQUENCE [LARGE SCALE GENOMIC DNA]</scope>
    <source>
        <tissue evidence="1">Muscle</tissue>
    </source>
</reference>
<protein>
    <submittedName>
        <fullName evidence="1">Uncharacterized protein</fullName>
    </submittedName>
</protein>
<dbReference type="AlphaFoldDB" id="A0A4Z2GBJ7"/>
<accession>A0A4Z2GBJ7</accession>
<evidence type="ECO:0000313" key="1">
    <source>
        <dbReference type="EMBL" id="TNN50620.1"/>
    </source>
</evidence>
<organism evidence="1 2">
    <name type="scientific">Liparis tanakae</name>
    <name type="common">Tanaka's snailfish</name>
    <dbReference type="NCBI Taxonomy" id="230148"/>
    <lineage>
        <taxon>Eukaryota</taxon>
        <taxon>Metazoa</taxon>
        <taxon>Chordata</taxon>
        <taxon>Craniata</taxon>
        <taxon>Vertebrata</taxon>
        <taxon>Euteleostomi</taxon>
        <taxon>Actinopterygii</taxon>
        <taxon>Neopterygii</taxon>
        <taxon>Teleostei</taxon>
        <taxon>Neoteleostei</taxon>
        <taxon>Acanthomorphata</taxon>
        <taxon>Eupercaria</taxon>
        <taxon>Perciformes</taxon>
        <taxon>Cottioidei</taxon>
        <taxon>Cottales</taxon>
        <taxon>Liparidae</taxon>
        <taxon>Liparis</taxon>
    </lineage>
</organism>
<proteinExistence type="predicted"/>
<dbReference type="Proteomes" id="UP000314294">
    <property type="component" value="Unassembled WGS sequence"/>
</dbReference>
<comment type="caution">
    <text evidence="1">The sequence shown here is derived from an EMBL/GenBank/DDBJ whole genome shotgun (WGS) entry which is preliminary data.</text>
</comment>
<evidence type="ECO:0000313" key="2">
    <source>
        <dbReference type="Proteomes" id="UP000314294"/>
    </source>
</evidence>
<dbReference type="EMBL" id="SRLO01000611">
    <property type="protein sequence ID" value="TNN50620.1"/>
    <property type="molecule type" value="Genomic_DNA"/>
</dbReference>
<sequence length="72" mass="7913">MASPCRFLRDVASASDWTQVSSRSRLRRCSSASRFLFASFCKPGLTDPLSSPLQQTLHTCSHSSGLCCFVLL</sequence>
<keyword evidence="2" id="KW-1185">Reference proteome</keyword>